<dbReference type="SUPFAM" id="SSF53822">
    <property type="entry name" value="Periplasmic binding protein-like I"/>
    <property type="match status" value="1"/>
</dbReference>
<dbReference type="PROSITE" id="PS00356">
    <property type="entry name" value="HTH_LACI_1"/>
    <property type="match status" value="1"/>
</dbReference>
<evidence type="ECO:0000313" key="6">
    <source>
        <dbReference type="EMBL" id="MST96173.1"/>
    </source>
</evidence>
<dbReference type="PANTHER" id="PTHR30146">
    <property type="entry name" value="LACI-RELATED TRANSCRIPTIONAL REPRESSOR"/>
    <property type="match status" value="1"/>
</dbReference>
<dbReference type="PROSITE" id="PS50932">
    <property type="entry name" value="HTH_LACI_2"/>
    <property type="match status" value="1"/>
</dbReference>
<dbReference type="CDD" id="cd06267">
    <property type="entry name" value="PBP1_LacI_sugar_binding-like"/>
    <property type="match status" value="1"/>
</dbReference>
<gene>
    <name evidence="6" type="ORF">FYJ85_03825</name>
</gene>
<feature type="domain" description="HTH lacI-type" evidence="4">
    <location>
        <begin position="19"/>
        <end position="73"/>
    </location>
</feature>
<accession>A0A844FZ41</accession>
<dbReference type="Gene3D" id="1.10.260.40">
    <property type="entry name" value="lambda repressor-like DNA-binding domains"/>
    <property type="match status" value="1"/>
</dbReference>
<dbReference type="InterPro" id="IPR000843">
    <property type="entry name" value="HTH_LacI"/>
</dbReference>
<evidence type="ECO:0000313" key="7">
    <source>
        <dbReference type="Proteomes" id="UP000435649"/>
    </source>
</evidence>
<protein>
    <submittedName>
        <fullName evidence="6">LacI family transcriptional regulator</fullName>
    </submittedName>
</protein>
<dbReference type="PANTHER" id="PTHR30146:SF138">
    <property type="entry name" value="TRANSCRIPTIONAL REGULATORY PROTEIN"/>
    <property type="match status" value="1"/>
</dbReference>
<feature type="domain" description="HTH cro/C1-type" evidence="5">
    <location>
        <begin position="20"/>
        <end position="63"/>
    </location>
</feature>
<dbReference type="SMART" id="SM00354">
    <property type="entry name" value="HTH_LACI"/>
    <property type="match status" value="1"/>
</dbReference>
<dbReference type="CDD" id="cd01392">
    <property type="entry name" value="HTH_LacI"/>
    <property type="match status" value="1"/>
</dbReference>
<evidence type="ECO:0000259" key="5">
    <source>
        <dbReference type="PROSITE" id="PS50943"/>
    </source>
</evidence>
<dbReference type="InterPro" id="IPR001387">
    <property type="entry name" value="Cro/C1-type_HTH"/>
</dbReference>
<sequence length="345" mass="38046">MRRYGISTGESIIMAKRAATIIDVAKAVGVSPSTVSHAISGKREISIPVKERIFEKIRELDYRPSFFAQALKNSSTGLIGVVANECRNPSAAMFIDALTAELEKFSYRPVVGLTGLNHEKGEEMLRRFSSGLVDGVINMLPQIAPEEAQQLCGSVPVVTNIREQLIPVWLDYNKLTLDILTYLWGMGHRKIGYITSPLRMDRQDTTVEVMAKFCADAGVEFSPEQVYEGDDTIECGIAGAERIFRHGKVTAIFSGNDQMAFGVYRWAYRNGIRIPEDLSVIGFDDVPQAATIIPPLTTVRFPVKEIVEHTVKLLVAKLKKHPLVPGGVTLDMPLVVRDSVADLNA</sequence>
<evidence type="ECO:0000259" key="4">
    <source>
        <dbReference type="PROSITE" id="PS50932"/>
    </source>
</evidence>
<evidence type="ECO:0000256" key="3">
    <source>
        <dbReference type="ARBA" id="ARBA00023163"/>
    </source>
</evidence>
<comment type="caution">
    <text evidence="6">The sequence shown here is derived from an EMBL/GenBank/DDBJ whole genome shotgun (WGS) entry which is preliminary data.</text>
</comment>
<dbReference type="SUPFAM" id="SSF47413">
    <property type="entry name" value="lambda repressor-like DNA-binding domains"/>
    <property type="match status" value="1"/>
</dbReference>
<dbReference type="Proteomes" id="UP000435649">
    <property type="component" value="Unassembled WGS sequence"/>
</dbReference>
<keyword evidence="7" id="KW-1185">Reference proteome</keyword>
<dbReference type="InterPro" id="IPR010982">
    <property type="entry name" value="Lambda_DNA-bd_dom_sf"/>
</dbReference>
<name>A0A844FZ41_9BACT</name>
<keyword evidence="2" id="KW-0238">DNA-binding</keyword>
<dbReference type="Gene3D" id="3.40.50.2300">
    <property type="match status" value="2"/>
</dbReference>
<evidence type="ECO:0000256" key="1">
    <source>
        <dbReference type="ARBA" id="ARBA00023015"/>
    </source>
</evidence>
<dbReference type="AlphaFoldDB" id="A0A844FZ41"/>
<dbReference type="EMBL" id="VUNS01000003">
    <property type="protein sequence ID" value="MST96173.1"/>
    <property type="molecule type" value="Genomic_DNA"/>
</dbReference>
<dbReference type="GO" id="GO:0000976">
    <property type="term" value="F:transcription cis-regulatory region binding"/>
    <property type="evidence" value="ECO:0007669"/>
    <property type="project" value="TreeGrafter"/>
</dbReference>
<dbReference type="Pfam" id="PF00356">
    <property type="entry name" value="LacI"/>
    <property type="match status" value="1"/>
</dbReference>
<dbReference type="InterPro" id="IPR028082">
    <property type="entry name" value="Peripla_BP_I"/>
</dbReference>
<dbReference type="Pfam" id="PF13377">
    <property type="entry name" value="Peripla_BP_3"/>
    <property type="match status" value="1"/>
</dbReference>
<dbReference type="InterPro" id="IPR046335">
    <property type="entry name" value="LacI/GalR-like_sensor"/>
</dbReference>
<reference evidence="6 7" key="1">
    <citation type="submission" date="2019-08" db="EMBL/GenBank/DDBJ databases">
        <title>In-depth cultivation of the pig gut microbiome towards novel bacterial diversity and tailored functional studies.</title>
        <authorList>
            <person name="Wylensek D."/>
            <person name="Hitch T.C.A."/>
            <person name="Clavel T."/>
        </authorList>
    </citation>
    <scope>NUCLEOTIDE SEQUENCE [LARGE SCALE GENOMIC DNA]</scope>
    <source>
        <strain evidence="6 7">BBE-744-WT-12</strain>
    </source>
</reference>
<keyword evidence="1" id="KW-0805">Transcription regulation</keyword>
<organism evidence="6 7">
    <name type="scientific">Victivallis lenta</name>
    <dbReference type="NCBI Taxonomy" id="2606640"/>
    <lineage>
        <taxon>Bacteria</taxon>
        <taxon>Pseudomonadati</taxon>
        <taxon>Lentisphaerota</taxon>
        <taxon>Lentisphaeria</taxon>
        <taxon>Victivallales</taxon>
        <taxon>Victivallaceae</taxon>
        <taxon>Victivallis</taxon>
    </lineage>
</organism>
<dbReference type="GO" id="GO:0003700">
    <property type="term" value="F:DNA-binding transcription factor activity"/>
    <property type="evidence" value="ECO:0007669"/>
    <property type="project" value="TreeGrafter"/>
</dbReference>
<dbReference type="PROSITE" id="PS50943">
    <property type="entry name" value="HTH_CROC1"/>
    <property type="match status" value="1"/>
</dbReference>
<proteinExistence type="predicted"/>
<keyword evidence="3" id="KW-0804">Transcription</keyword>
<evidence type="ECO:0000256" key="2">
    <source>
        <dbReference type="ARBA" id="ARBA00023125"/>
    </source>
</evidence>